<feature type="transmembrane region" description="Helical" evidence="1">
    <location>
        <begin position="257"/>
        <end position="276"/>
    </location>
</feature>
<feature type="transmembrane region" description="Helical" evidence="1">
    <location>
        <begin position="361"/>
        <end position="381"/>
    </location>
</feature>
<evidence type="ECO:0000259" key="2">
    <source>
        <dbReference type="Pfam" id="PF04235"/>
    </source>
</evidence>
<organism evidence="3 4">
    <name type="scientific">Xylanibacter ruminicola</name>
    <name type="common">Prevotella ruminicola</name>
    <dbReference type="NCBI Taxonomy" id="839"/>
    <lineage>
        <taxon>Bacteria</taxon>
        <taxon>Pseudomonadati</taxon>
        <taxon>Bacteroidota</taxon>
        <taxon>Bacteroidia</taxon>
        <taxon>Bacteroidales</taxon>
        <taxon>Prevotellaceae</taxon>
        <taxon>Xylanibacter</taxon>
    </lineage>
</organism>
<dbReference type="InterPro" id="IPR007349">
    <property type="entry name" value="DUF418"/>
</dbReference>
<dbReference type="InterPro" id="IPR052529">
    <property type="entry name" value="Bact_Transport_Assoc"/>
</dbReference>
<dbReference type="Pfam" id="PF04235">
    <property type="entry name" value="DUF418"/>
    <property type="match status" value="1"/>
</dbReference>
<feature type="transmembrane region" description="Helical" evidence="1">
    <location>
        <begin position="76"/>
        <end position="93"/>
    </location>
</feature>
<feature type="transmembrane region" description="Helical" evidence="1">
    <location>
        <begin position="144"/>
        <end position="162"/>
    </location>
</feature>
<keyword evidence="1" id="KW-0812">Transmembrane</keyword>
<feature type="transmembrane region" description="Helical" evidence="1">
    <location>
        <begin position="288"/>
        <end position="310"/>
    </location>
</feature>
<protein>
    <recommendedName>
        <fullName evidence="2">DUF418 domain-containing protein</fullName>
    </recommendedName>
</protein>
<feature type="transmembrane region" description="Helical" evidence="1">
    <location>
        <begin position="330"/>
        <end position="355"/>
    </location>
</feature>
<dbReference type="PANTHER" id="PTHR30590">
    <property type="entry name" value="INNER MEMBRANE PROTEIN"/>
    <property type="match status" value="1"/>
</dbReference>
<dbReference type="PANTHER" id="PTHR30590:SF2">
    <property type="entry name" value="INNER MEMBRANE PROTEIN"/>
    <property type="match status" value="1"/>
</dbReference>
<gene>
    <name evidence="3" type="ORF">SAMN05216354_2034</name>
</gene>
<feature type="domain" description="DUF418" evidence="2">
    <location>
        <begin position="253"/>
        <end position="394"/>
    </location>
</feature>
<dbReference type="AlphaFoldDB" id="A0A1H5VTP0"/>
<reference evidence="3 4" key="1">
    <citation type="submission" date="2016-10" db="EMBL/GenBank/DDBJ databases">
        <authorList>
            <person name="de Groot N.N."/>
        </authorList>
    </citation>
    <scope>NUCLEOTIDE SEQUENCE [LARGE SCALE GENOMIC DNA]</scope>
    <source>
        <strain evidence="3 4">AR32</strain>
    </source>
</reference>
<evidence type="ECO:0000313" key="3">
    <source>
        <dbReference type="EMBL" id="SEF90503.1"/>
    </source>
</evidence>
<accession>A0A1H5VTP0</accession>
<keyword evidence="1" id="KW-0472">Membrane</keyword>
<dbReference type="Proteomes" id="UP000236735">
    <property type="component" value="Unassembled WGS sequence"/>
</dbReference>
<proteinExistence type="predicted"/>
<keyword evidence="1" id="KW-1133">Transmembrane helix</keyword>
<feature type="transmembrane region" description="Helical" evidence="1">
    <location>
        <begin position="20"/>
        <end position="38"/>
    </location>
</feature>
<evidence type="ECO:0000313" key="4">
    <source>
        <dbReference type="Proteomes" id="UP000236735"/>
    </source>
</evidence>
<name>A0A1H5VTP0_XYLRU</name>
<sequence length="401" mass="45259">MYLCTHMMNNGPVSERERFLILDVLRGLALAGIALANYPEFALWTFLSGGEQAAMATAEVDKIVRFLQYMLVDGKFYTIFSVLFGVGFSLILTRHSVSLFMRRMLILVAIGFCHLMFIWSGDILLLYAVGGLMLPLFIRQKDRILLVIAISLIIIPVALDALTEFAHVDFAAPFYNFWWLQASKQGITEENFASWLRDADSYGAMFAFLIQGACERMWEFVAGHRLPKVLGLFIIGYLIGKNRLYARLDKLPLKQMLTVLLTVSLPTSALYAWSAVNNHPWGLTVHSSLYAISVIPLGISYILSVCLVFVKRGPSMLMLASSGRMALSCYISQSVIGIVLFYGLGLGLGTTFGLVTIELTAFIVFCVQTVLCRWWLGYFRFGPLEWLWRMLTYGRYFPLKK</sequence>
<feature type="transmembrane region" description="Helical" evidence="1">
    <location>
        <begin position="105"/>
        <end position="138"/>
    </location>
</feature>
<evidence type="ECO:0000256" key="1">
    <source>
        <dbReference type="SAM" id="Phobius"/>
    </source>
</evidence>
<dbReference type="EMBL" id="FNUV01000005">
    <property type="protein sequence ID" value="SEF90503.1"/>
    <property type="molecule type" value="Genomic_DNA"/>
</dbReference>